<dbReference type="Proteomes" id="UP000054869">
    <property type="component" value="Unassembled WGS sequence"/>
</dbReference>
<dbReference type="OrthoDB" id="9780310at2"/>
<organism evidence="1 2">
    <name type="scientific">Legionella lansingensis</name>
    <dbReference type="NCBI Taxonomy" id="45067"/>
    <lineage>
        <taxon>Bacteria</taxon>
        <taxon>Pseudomonadati</taxon>
        <taxon>Pseudomonadota</taxon>
        <taxon>Gammaproteobacteria</taxon>
        <taxon>Legionellales</taxon>
        <taxon>Legionellaceae</taxon>
        <taxon>Legionella</taxon>
    </lineage>
</organism>
<gene>
    <name evidence="1" type="ORF">Llan_0579</name>
</gene>
<dbReference type="SUPFAM" id="SSF117396">
    <property type="entry name" value="TM1631-like"/>
    <property type="match status" value="1"/>
</dbReference>
<dbReference type="RefSeq" id="WP_028372203.1">
    <property type="nucleotide sequence ID" value="NZ_CAAAJD010000001.1"/>
</dbReference>
<dbReference type="Gene3D" id="3.20.20.410">
    <property type="entry name" value="Protein of unknown function UPF0759"/>
    <property type="match status" value="1"/>
</dbReference>
<evidence type="ECO:0000313" key="2">
    <source>
        <dbReference type="Proteomes" id="UP000054869"/>
    </source>
</evidence>
<proteinExistence type="predicted"/>
<evidence type="ECO:0008006" key="3">
    <source>
        <dbReference type="Google" id="ProtNLM"/>
    </source>
</evidence>
<comment type="caution">
    <text evidence="1">The sequence shown here is derived from an EMBL/GenBank/DDBJ whole genome shotgun (WGS) entry which is preliminary data.</text>
</comment>
<reference evidence="1 2" key="1">
    <citation type="submission" date="2015-11" db="EMBL/GenBank/DDBJ databases">
        <title>Genomic analysis of 38 Legionella species identifies large and diverse effector repertoires.</title>
        <authorList>
            <person name="Burstein D."/>
            <person name="Amaro F."/>
            <person name="Zusman T."/>
            <person name="Lifshitz Z."/>
            <person name="Cohen O."/>
            <person name="Gilbert J.A."/>
            <person name="Pupko T."/>
            <person name="Shuman H.A."/>
            <person name="Segal G."/>
        </authorList>
    </citation>
    <scope>NUCLEOTIDE SEQUENCE [LARGE SCALE GENOMIC DNA]</scope>
    <source>
        <strain evidence="1 2">ATCC 49751</strain>
    </source>
</reference>
<dbReference type="STRING" id="45067.Llan_0579"/>
<accession>A0A0W0VVR5</accession>
<dbReference type="PATRIC" id="fig|45067.4.peg.605"/>
<dbReference type="Pfam" id="PF01904">
    <property type="entry name" value="DUF72"/>
    <property type="match status" value="1"/>
</dbReference>
<dbReference type="InterPro" id="IPR002763">
    <property type="entry name" value="DUF72"/>
</dbReference>
<dbReference type="PANTHER" id="PTHR30348">
    <property type="entry name" value="UNCHARACTERIZED PROTEIN YECE"/>
    <property type="match status" value="1"/>
</dbReference>
<name>A0A0W0VVR5_9GAMM</name>
<protein>
    <recommendedName>
        <fullName evidence="3">DUF72 domain-containing protein</fullName>
    </recommendedName>
</protein>
<dbReference type="EMBL" id="LNYI01000011">
    <property type="protein sequence ID" value="KTD23798.1"/>
    <property type="molecule type" value="Genomic_DNA"/>
</dbReference>
<sequence>MPFRGFYIGTSGWSFKGWIGDFYPDKIIAREMLGHYANFFETVELNTSFYGTPRKKTIESWYEATPDNFIFSCKASRYITHLKRLKNTKESLTYLLKALEPFGKKLGPILFQLPPRWPVDIERLQNFVKLLPQDHYYTFEFRDKSWLCQSVYDVLHRHKIALCFYDYKGYQSPELITSNFIYIRLHGPESQPYQGHYNRELLSDYADKFIHWQEEAKPVFCYFDNDEKVCAPHDAMVLIQELSVRV</sequence>
<dbReference type="PANTHER" id="PTHR30348:SF4">
    <property type="entry name" value="DUF72 DOMAIN-CONTAINING PROTEIN"/>
    <property type="match status" value="1"/>
</dbReference>
<dbReference type="AlphaFoldDB" id="A0A0W0VVR5"/>
<keyword evidence="2" id="KW-1185">Reference proteome</keyword>
<dbReference type="InterPro" id="IPR036520">
    <property type="entry name" value="UPF0759_sf"/>
</dbReference>
<dbReference type="eggNOG" id="COG1801">
    <property type="taxonomic scope" value="Bacteria"/>
</dbReference>
<evidence type="ECO:0000313" key="1">
    <source>
        <dbReference type="EMBL" id="KTD23798.1"/>
    </source>
</evidence>